<reference evidence="9" key="1">
    <citation type="submission" date="2018-11" db="EMBL/GenBank/DDBJ databases">
        <authorList>
            <consortium name="Genoscope - CEA"/>
            <person name="William W."/>
        </authorList>
    </citation>
    <scope>NUCLEOTIDE SEQUENCE</scope>
</reference>
<evidence type="ECO:0000256" key="4">
    <source>
        <dbReference type="ARBA" id="ARBA00022845"/>
    </source>
</evidence>
<feature type="repeat" description="Pumilio" evidence="6">
    <location>
        <begin position="402"/>
        <end position="437"/>
    </location>
</feature>
<evidence type="ECO:0000256" key="2">
    <source>
        <dbReference type="ARBA" id="ARBA00022490"/>
    </source>
</evidence>
<dbReference type="PROSITE" id="PS50303">
    <property type="entry name" value="PUM_HD"/>
    <property type="match status" value="1"/>
</dbReference>
<dbReference type="GO" id="GO:0005737">
    <property type="term" value="C:cytoplasm"/>
    <property type="evidence" value="ECO:0007669"/>
    <property type="project" value="UniProtKB-SubCell"/>
</dbReference>
<dbReference type="PANTHER" id="PTHR12537">
    <property type="entry name" value="RNA BINDING PROTEIN PUMILIO-RELATED"/>
    <property type="match status" value="1"/>
</dbReference>
<dbReference type="EMBL" id="LR031873">
    <property type="protein sequence ID" value="VDD08380.1"/>
    <property type="molecule type" value="Genomic_DNA"/>
</dbReference>
<dbReference type="InterPro" id="IPR016024">
    <property type="entry name" value="ARM-type_fold"/>
</dbReference>
<name>A0A3P6C2L1_BRAOL</name>
<evidence type="ECO:0000256" key="1">
    <source>
        <dbReference type="ARBA" id="ARBA00004496"/>
    </source>
</evidence>
<dbReference type="InterPro" id="IPR033712">
    <property type="entry name" value="Pumilio_RNA-bd"/>
</dbReference>
<dbReference type="PROSITE" id="PS50302">
    <property type="entry name" value="PUM"/>
    <property type="match status" value="4"/>
</dbReference>
<evidence type="ECO:0000256" key="3">
    <source>
        <dbReference type="ARBA" id="ARBA00022737"/>
    </source>
</evidence>
<feature type="repeat" description="Pumilio" evidence="6">
    <location>
        <begin position="329"/>
        <end position="365"/>
    </location>
</feature>
<protein>
    <recommendedName>
        <fullName evidence="8">PUM-HD domain-containing protein</fullName>
    </recommendedName>
</protein>
<dbReference type="CDD" id="cd07920">
    <property type="entry name" value="Pumilio"/>
    <property type="match status" value="1"/>
</dbReference>
<evidence type="ECO:0000256" key="7">
    <source>
        <dbReference type="SAM" id="MobiDB-lite"/>
    </source>
</evidence>
<keyword evidence="2" id="KW-0963">Cytoplasm</keyword>
<feature type="region of interest" description="Disordered" evidence="7">
    <location>
        <begin position="1"/>
        <end position="25"/>
    </location>
</feature>
<evidence type="ECO:0000256" key="5">
    <source>
        <dbReference type="ARBA" id="ARBA00022884"/>
    </source>
</evidence>
<keyword evidence="5" id="KW-0694">RNA-binding</keyword>
<dbReference type="InterPro" id="IPR001313">
    <property type="entry name" value="Pumilio_RNA-bd_rpt"/>
</dbReference>
<dbReference type="GO" id="GO:0003729">
    <property type="term" value="F:mRNA binding"/>
    <property type="evidence" value="ECO:0007669"/>
    <property type="project" value="TreeGrafter"/>
</dbReference>
<dbReference type="InterPro" id="IPR011989">
    <property type="entry name" value="ARM-like"/>
</dbReference>
<evidence type="ECO:0000313" key="9">
    <source>
        <dbReference type="EMBL" id="VDD08380.1"/>
    </source>
</evidence>
<proteinExistence type="predicted"/>
<dbReference type="PANTHER" id="PTHR12537:SF156">
    <property type="entry name" value="SERINE_ARGININE-RICH RIBONUCLEOPROTEIN"/>
    <property type="match status" value="1"/>
</dbReference>
<dbReference type="AlphaFoldDB" id="A0A3P6C2L1"/>
<dbReference type="Gene3D" id="1.25.10.10">
    <property type="entry name" value="Leucine-rich Repeat Variant"/>
    <property type="match status" value="1"/>
</dbReference>
<feature type="repeat" description="Pumilio" evidence="6">
    <location>
        <begin position="366"/>
        <end position="401"/>
    </location>
</feature>
<sequence length="496" mass="56010">MESSRVNSTGGERDGNTTEENLSPAEMYRRGESRLQLSQFQPDIHRALDKQLFRFPTGLDVETLDSSFAMLSLRQQNPLLDNRWTNRSSLQQNHQGINGGGDVGGGGWSLPPQREVDLQQMMNHYFQRTSSTLNDYVNGGSYGQSSVSQDVPDLSRGRDYGFGSWRSNEGFVNPSSLSLENERMGPIALLAKDPKSTLVLQEKIDEGSKETIDVIFNDVISSIYELMEHPFASQVLQKLMHECSSQQISHIIDVITLNQLGFVKMCIDPVGTRSIQSLLSCLHSEEQILRLVGAVSVGILAFTRSNGAKHVIMQCFNQFPPSLNRDLIEVLVQNCFVLAIDQHGCCMLQQCLGTGCEVLTKRLIREIIASALRLCVNNFGNYVVQYVVELNDPNVTILLVQQLFGNYARLSRNKYGSHVVQKFLKIHYIDHSMIVYDLLKDIDTLLVDPFGNYVIQTAWFVCEDVLRVILMRHIERNKPLMRCNKFGKKVLDKLNL</sequence>
<feature type="repeat" description="Pumilio" evidence="6">
    <location>
        <begin position="218"/>
        <end position="253"/>
    </location>
</feature>
<keyword evidence="3" id="KW-0677">Repeat</keyword>
<comment type="subcellular location">
    <subcellularLocation>
        <location evidence="1">Cytoplasm</location>
    </subcellularLocation>
</comment>
<dbReference type="Pfam" id="PF00806">
    <property type="entry name" value="PUF"/>
    <property type="match status" value="7"/>
</dbReference>
<accession>A0A3P6C2L1</accession>
<dbReference type="GO" id="GO:0006417">
    <property type="term" value="P:regulation of translation"/>
    <property type="evidence" value="ECO:0007669"/>
    <property type="project" value="UniProtKB-KW"/>
</dbReference>
<feature type="domain" description="PUM-HD" evidence="8">
    <location>
        <begin position="157"/>
        <end position="496"/>
    </location>
</feature>
<evidence type="ECO:0000256" key="6">
    <source>
        <dbReference type="PROSITE-ProRule" id="PRU00317"/>
    </source>
</evidence>
<dbReference type="InterPro" id="IPR033133">
    <property type="entry name" value="PUM-HD"/>
</dbReference>
<feature type="compositionally biased region" description="Polar residues" evidence="7">
    <location>
        <begin position="1"/>
        <end position="10"/>
    </location>
</feature>
<keyword evidence="4" id="KW-0810">Translation regulation</keyword>
<gene>
    <name evidence="9" type="ORF">BOLC4T23982H</name>
</gene>
<organism evidence="9">
    <name type="scientific">Brassica oleracea</name>
    <name type="common">Wild cabbage</name>
    <dbReference type="NCBI Taxonomy" id="3712"/>
    <lineage>
        <taxon>Eukaryota</taxon>
        <taxon>Viridiplantae</taxon>
        <taxon>Streptophyta</taxon>
        <taxon>Embryophyta</taxon>
        <taxon>Tracheophyta</taxon>
        <taxon>Spermatophyta</taxon>
        <taxon>Magnoliopsida</taxon>
        <taxon>eudicotyledons</taxon>
        <taxon>Gunneridae</taxon>
        <taxon>Pentapetalae</taxon>
        <taxon>rosids</taxon>
        <taxon>malvids</taxon>
        <taxon>Brassicales</taxon>
        <taxon>Brassicaceae</taxon>
        <taxon>Brassiceae</taxon>
        <taxon>Brassica</taxon>
    </lineage>
</organism>
<evidence type="ECO:0000259" key="8">
    <source>
        <dbReference type="PROSITE" id="PS50303"/>
    </source>
</evidence>
<dbReference type="SUPFAM" id="SSF48371">
    <property type="entry name" value="ARM repeat"/>
    <property type="match status" value="1"/>
</dbReference>
<dbReference type="SMART" id="SM00025">
    <property type="entry name" value="Pumilio"/>
    <property type="match status" value="8"/>
</dbReference>